<name>A0A2G5B258_COERN</name>
<evidence type="ECO:0000256" key="5">
    <source>
        <dbReference type="ARBA" id="ARBA00026235"/>
    </source>
</evidence>
<keyword evidence="4" id="KW-0496">Mitochondrion</keyword>
<comment type="subcellular location">
    <subcellularLocation>
        <location evidence="1">Mitochondrion</location>
    </subcellularLocation>
</comment>
<sequence length="86" mass="10216">MCTQTSSAPPSFQRFIQRGKVLTMYRRFMRLTKRVPDSTTRKETRAWIRGDFERYKSESDPQRIDVLLAQASRQYKEMESGVFSML</sequence>
<organism evidence="8 9">
    <name type="scientific">Coemansia reversa (strain ATCC 12441 / NRRL 1564)</name>
    <dbReference type="NCBI Taxonomy" id="763665"/>
    <lineage>
        <taxon>Eukaryota</taxon>
        <taxon>Fungi</taxon>
        <taxon>Fungi incertae sedis</taxon>
        <taxon>Zoopagomycota</taxon>
        <taxon>Kickxellomycotina</taxon>
        <taxon>Kickxellomycetes</taxon>
        <taxon>Kickxellales</taxon>
        <taxon>Kickxellaceae</taxon>
        <taxon>Coemansia</taxon>
    </lineage>
</organism>
<evidence type="ECO:0000256" key="1">
    <source>
        <dbReference type="ARBA" id="ARBA00004173"/>
    </source>
</evidence>
<evidence type="ECO:0000256" key="4">
    <source>
        <dbReference type="ARBA" id="ARBA00023128"/>
    </source>
</evidence>
<protein>
    <recommendedName>
        <fullName evidence="5">LYR motif-containing protein 2</fullName>
    </recommendedName>
</protein>
<dbReference type="InterPro" id="IPR008011">
    <property type="entry name" value="Complex1_LYR_dom"/>
</dbReference>
<dbReference type="PANTHER" id="PTHR13675:SF0">
    <property type="entry name" value="LYR MOTIF-CONTAINING PROTEIN 2"/>
    <property type="match status" value="1"/>
</dbReference>
<dbReference type="CDD" id="cd20262">
    <property type="entry name" value="Complex1_LYR_LYRM2"/>
    <property type="match status" value="1"/>
</dbReference>
<keyword evidence="9" id="KW-1185">Reference proteome</keyword>
<proteinExistence type="inferred from homology"/>
<evidence type="ECO:0000256" key="3">
    <source>
        <dbReference type="ARBA" id="ARBA00022946"/>
    </source>
</evidence>
<dbReference type="Pfam" id="PF05347">
    <property type="entry name" value="Complex1_LYR"/>
    <property type="match status" value="1"/>
</dbReference>
<comment type="function">
    <text evidence="6">Involved in efficient integration of the N-module into mitochondrial respiratory chain complex I.</text>
</comment>
<dbReference type="InterPro" id="IPR045293">
    <property type="entry name" value="Complex1_LYR_LYRM2"/>
</dbReference>
<feature type="domain" description="Complex 1 LYR protein" evidence="7">
    <location>
        <begin position="20"/>
        <end position="76"/>
    </location>
</feature>
<comment type="similarity">
    <text evidence="2">Belongs to the complex I LYR family.</text>
</comment>
<dbReference type="AlphaFoldDB" id="A0A2G5B258"/>
<dbReference type="OrthoDB" id="74240at2759"/>
<reference evidence="8 9" key="1">
    <citation type="journal article" date="2015" name="Genome Biol. Evol.">
        <title>Phylogenomic analyses indicate that early fungi evolved digesting cell walls of algal ancestors of land plants.</title>
        <authorList>
            <person name="Chang Y."/>
            <person name="Wang S."/>
            <person name="Sekimoto S."/>
            <person name="Aerts A.L."/>
            <person name="Choi C."/>
            <person name="Clum A."/>
            <person name="LaButti K.M."/>
            <person name="Lindquist E.A."/>
            <person name="Yee Ngan C."/>
            <person name="Ohm R.A."/>
            <person name="Salamov A.A."/>
            <person name="Grigoriev I.V."/>
            <person name="Spatafora J.W."/>
            <person name="Berbee M.L."/>
        </authorList>
    </citation>
    <scope>NUCLEOTIDE SEQUENCE [LARGE SCALE GENOMIC DNA]</scope>
    <source>
        <strain evidence="8 9">NRRL 1564</strain>
    </source>
</reference>
<dbReference type="Proteomes" id="UP000242474">
    <property type="component" value="Unassembled WGS sequence"/>
</dbReference>
<dbReference type="EMBL" id="KZ303548">
    <property type="protein sequence ID" value="PIA13085.1"/>
    <property type="molecule type" value="Genomic_DNA"/>
</dbReference>
<evidence type="ECO:0000313" key="8">
    <source>
        <dbReference type="EMBL" id="PIA13085.1"/>
    </source>
</evidence>
<evidence type="ECO:0000256" key="6">
    <source>
        <dbReference type="ARBA" id="ARBA00044735"/>
    </source>
</evidence>
<accession>A0A2G5B258</accession>
<dbReference type="PANTHER" id="PTHR13675">
    <property type="entry name" value="LYR MOTIF-CONTAINING PROTEIN 2"/>
    <property type="match status" value="1"/>
</dbReference>
<keyword evidence="3" id="KW-0809">Transit peptide</keyword>
<dbReference type="STRING" id="763665.A0A2G5B258"/>
<evidence type="ECO:0000313" key="9">
    <source>
        <dbReference type="Proteomes" id="UP000242474"/>
    </source>
</evidence>
<dbReference type="GO" id="GO:0005739">
    <property type="term" value="C:mitochondrion"/>
    <property type="evidence" value="ECO:0007669"/>
    <property type="project" value="UniProtKB-SubCell"/>
</dbReference>
<evidence type="ECO:0000256" key="2">
    <source>
        <dbReference type="ARBA" id="ARBA00009508"/>
    </source>
</evidence>
<gene>
    <name evidence="8" type="ORF">COEREDRAFT_11796</name>
</gene>
<evidence type="ECO:0000259" key="7">
    <source>
        <dbReference type="Pfam" id="PF05347"/>
    </source>
</evidence>